<dbReference type="PANTHER" id="PTHR33121">
    <property type="entry name" value="CYCLIC DI-GMP PHOSPHODIESTERASE PDEF"/>
    <property type="match status" value="1"/>
</dbReference>
<reference evidence="2 3" key="1">
    <citation type="submission" date="2021-08" db="EMBL/GenBank/DDBJ databases">
        <title>Draft genome sequence of Spirulina subsalsa with high tolerance to salinity and hype-accumulation of phycocyanin.</title>
        <authorList>
            <person name="Pei H."/>
            <person name="Jiang L."/>
        </authorList>
    </citation>
    <scope>NUCLEOTIDE SEQUENCE [LARGE SCALE GENOMIC DNA]</scope>
    <source>
        <strain evidence="2 3">FACHB-351</strain>
    </source>
</reference>
<keyword evidence="3" id="KW-1185">Reference proteome</keyword>
<evidence type="ECO:0000313" key="3">
    <source>
        <dbReference type="Proteomes" id="UP001526426"/>
    </source>
</evidence>
<dbReference type="EMBL" id="JAIHOM010000061">
    <property type="protein sequence ID" value="MCW6037206.1"/>
    <property type="molecule type" value="Genomic_DNA"/>
</dbReference>
<evidence type="ECO:0000259" key="1">
    <source>
        <dbReference type="PROSITE" id="PS50883"/>
    </source>
</evidence>
<name>A0ABT3L6S4_9CYAN</name>
<comment type="caution">
    <text evidence="2">The sequence shown here is derived from an EMBL/GenBank/DDBJ whole genome shotgun (WGS) entry which is preliminary data.</text>
</comment>
<dbReference type="SUPFAM" id="SSF141868">
    <property type="entry name" value="EAL domain-like"/>
    <property type="match status" value="1"/>
</dbReference>
<dbReference type="InterPro" id="IPR050706">
    <property type="entry name" value="Cyclic-di-GMP_PDE-like"/>
</dbReference>
<evidence type="ECO:0000313" key="2">
    <source>
        <dbReference type="EMBL" id="MCW6037206.1"/>
    </source>
</evidence>
<sequence>MLLSVYLEQAIQNQELVAYYQPQYSAKNNQISGFEALVRWQNPALGLIQPLEFLPLAQATGWIVTIDRWMLKKTCEETKRLHDLGYPVIAAVNVSSLHFHQPDFVEYIEEVLEKTGLDPNFLELEMTEDVVILNLEKAQQIMLRLIDLGVRWCLDDFGTGYSNLFYLLQFPFLRIKIDRCFIQDLDQDQNKRYIAQSIIQLAQNLRLEVVAEGVETEAQADWLKKQGCEVFQGYLFSEAIPLLQLKQKLWIDQYQFLSNAAESVA</sequence>
<dbReference type="Pfam" id="PF00563">
    <property type="entry name" value="EAL"/>
    <property type="match status" value="1"/>
</dbReference>
<dbReference type="InterPro" id="IPR035919">
    <property type="entry name" value="EAL_sf"/>
</dbReference>
<dbReference type="RefSeq" id="WP_265265045.1">
    <property type="nucleotide sequence ID" value="NZ_JAIHOM010000061.1"/>
</dbReference>
<gene>
    <name evidence="2" type="ORF">K4A83_13135</name>
</gene>
<protein>
    <submittedName>
        <fullName evidence="2">EAL domain-containing protein</fullName>
    </submittedName>
</protein>
<feature type="domain" description="EAL" evidence="1">
    <location>
        <begin position="1"/>
        <end position="253"/>
    </location>
</feature>
<dbReference type="Proteomes" id="UP001526426">
    <property type="component" value="Unassembled WGS sequence"/>
</dbReference>
<dbReference type="SMART" id="SM00052">
    <property type="entry name" value="EAL"/>
    <property type="match status" value="1"/>
</dbReference>
<organism evidence="2 3">
    <name type="scientific">Spirulina subsalsa FACHB-351</name>
    <dbReference type="NCBI Taxonomy" id="234711"/>
    <lineage>
        <taxon>Bacteria</taxon>
        <taxon>Bacillati</taxon>
        <taxon>Cyanobacteriota</taxon>
        <taxon>Cyanophyceae</taxon>
        <taxon>Spirulinales</taxon>
        <taxon>Spirulinaceae</taxon>
        <taxon>Spirulina</taxon>
    </lineage>
</organism>
<dbReference type="PROSITE" id="PS50883">
    <property type="entry name" value="EAL"/>
    <property type="match status" value="1"/>
</dbReference>
<dbReference type="PANTHER" id="PTHR33121:SF70">
    <property type="entry name" value="SIGNALING PROTEIN YKOW"/>
    <property type="match status" value="1"/>
</dbReference>
<accession>A0ABT3L6S4</accession>
<dbReference type="CDD" id="cd01948">
    <property type="entry name" value="EAL"/>
    <property type="match status" value="1"/>
</dbReference>
<dbReference type="InterPro" id="IPR001633">
    <property type="entry name" value="EAL_dom"/>
</dbReference>
<proteinExistence type="predicted"/>
<dbReference type="Gene3D" id="3.20.20.450">
    <property type="entry name" value="EAL domain"/>
    <property type="match status" value="1"/>
</dbReference>